<dbReference type="AlphaFoldDB" id="A0A7M7Q7K1"/>
<dbReference type="PANTHER" id="PTHR46600:SF11">
    <property type="entry name" value="THAP DOMAIN-CONTAINING PROTEIN 10"/>
    <property type="match status" value="1"/>
</dbReference>
<name>A0A7M7Q7K1_NASVI</name>
<evidence type="ECO:0000313" key="9">
    <source>
        <dbReference type="Proteomes" id="UP000002358"/>
    </source>
</evidence>
<keyword evidence="2 5" id="KW-0863">Zinc-finger</keyword>
<accession>A0A7M7Q7K1</accession>
<dbReference type="PROSITE" id="PS50950">
    <property type="entry name" value="ZF_THAP"/>
    <property type="match status" value="1"/>
</dbReference>
<dbReference type="OrthoDB" id="7696810at2759"/>
<evidence type="ECO:0000256" key="5">
    <source>
        <dbReference type="PROSITE-ProRule" id="PRU00309"/>
    </source>
</evidence>
<dbReference type="SMART" id="SM00980">
    <property type="entry name" value="THAP"/>
    <property type="match status" value="1"/>
</dbReference>
<dbReference type="SMR" id="A0A7M7Q7K1"/>
<dbReference type="InterPro" id="IPR038441">
    <property type="entry name" value="THAP_Znf_sf"/>
</dbReference>
<dbReference type="InterPro" id="IPR026516">
    <property type="entry name" value="THAP1/10"/>
</dbReference>
<evidence type="ECO:0000313" key="8">
    <source>
        <dbReference type="EnsemblMetazoa" id="XP_031782105"/>
    </source>
</evidence>
<feature type="domain" description="THAP-type" evidence="7">
    <location>
        <begin position="1"/>
        <end position="88"/>
    </location>
</feature>
<evidence type="ECO:0000259" key="7">
    <source>
        <dbReference type="PROSITE" id="PS50950"/>
    </source>
</evidence>
<evidence type="ECO:0000256" key="1">
    <source>
        <dbReference type="ARBA" id="ARBA00022723"/>
    </source>
</evidence>
<dbReference type="SMART" id="SM00692">
    <property type="entry name" value="DM3"/>
    <property type="match status" value="1"/>
</dbReference>
<dbReference type="SUPFAM" id="SSF57716">
    <property type="entry name" value="Glucocorticoid receptor-like (DNA-binding domain)"/>
    <property type="match status" value="1"/>
</dbReference>
<dbReference type="InParanoid" id="A0A7M7Q7K1"/>
<dbReference type="EnsemblMetazoa" id="XM_031926245">
    <property type="protein sequence ID" value="XP_031782105"/>
    <property type="gene ID" value="LOC100679657"/>
</dbReference>
<dbReference type="GeneID" id="100679657"/>
<dbReference type="Gene3D" id="6.20.210.20">
    <property type="entry name" value="THAP domain"/>
    <property type="match status" value="1"/>
</dbReference>
<dbReference type="Pfam" id="PF05485">
    <property type="entry name" value="THAP"/>
    <property type="match status" value="1"/>
</dbReference>
<dbReference type="GO" id="GO:0008270">
    <property type="term" value="F:zinc ion binding"/>
    <property type="evidence" value="ECO:0007669"/>
    <property type="project" value="UniProtKB-KW"/>
</dbReference>
<evidence type="ECO:0000256" key="2">
    <source>
        <dbReference type="ARBA" id="ARBA00022771"/>
    </source>
</evidence>
<organism evidence="8 9">
    <name type="scientific">Nasonia vitripennis</name>
    <name type="common">Parasitic wasp</name>
    <dbReference type="NCBI Taxonomy" id="7425"/>
    <lineage>
        <taxon>Eukaryota</taxon>
        <taxon>Metazoa</taxon>
        <taxon>Ecdysozoa</taxon>
        <taxon>Arthropoda</taxon>
        <taxon>Hexapoda</taxon>
        <taxon>Insecta</taxon>
        <taxon>Pterygota</taxon>
        <taxon>Neoptera</taxon>
        <taxon>Endopterygota</taxon>
        <taxon>Hymenoptera</taxon>
        <taxon>Apocrita</taxon>
        <taxon>Proctotrupomorpha</taxon>
        <taxon>Chalcidoidea</taxon>
        <taxon>Pteromalidae</taxon>
        <taxon>Pteromalinae</taxon>
        <taxon>Nasonia</taxon>
    </lineage>
</organism>
<dbReference type="PANTHER" id="PTHR46600">
    <property type="entry name" value="THAP DOMAIN-CONTAINING"/>
    <property type="match status" value="1"/>
</dbReference>
<dbReference type="InterPro" id="IPR006612">
    <property type="entry name" value="THAP_Znf"/>
</dbReference>
<dbReference type="RefSeq" id="XP_031782105.1">
    <property type="nucleotide sequence ID" value="XM_031926245.2"/>
</dbReference>
<dbReference type="Proteomes" id="UP000002358">
    <property type="component" value="Chromosome 3"/>
</dbReference>
<keyword evidence="1" id="KW-0479">Metal-binding</keyword>
<feature type="region of interest" description="Disordered" evidence="6">
    <location>
        <begin position="81"/>
        <end position="111"/>
    </location>
</feature>
<keyword evidence="9" id="KW-1185">Reference proteome</keyword>
<keyword evidence="4 5" id="KW-0238">DNA-binding</keyword>
<proteinExistence type="predicted"/>
<evidence type="ECO:0000256" key="6">
    <source>
        <dbReference type="SAM" id="MobiDB-lite"/>
    </source>
</evidence>
<evidence type="ECO:0000256" key="4">
    <source>
        <dbReference type="ARBA" id="ARBA00023125"/>
    </source>
</evidence>
<dbReference type="KEGG" id="nvi:100679657"/>
<sequence length="452" mass="51925">MSKKGGYYCAFKNCRGLSRRDKRSFFRFPKDPQRSKQWVVACDRNDLLEKTPIELFNSYRVCAKHFTDTMFLNDLRNRLQPNSVPMQLDPPDDSDDSLDVDKKKDETANSQDPVENILSNCILQKISADEFFKATGIRINEPVSAIKATQEYLQNSSPSDHVYSSTRVNDFINIDGSTLAIDIDDNEQLNSVEAFNYQDLINLLPFNNTSNTDSSSLETGDLPFLIPDKGVRVERIPQTILDGQDIITSPSPLNSMSDTFETLAVMTQTDNIYQGNLEDATQTKLFLVDEKLDKTSQTESIIIDKLEESTQTSTSFFDDNKAVDTKLEQSSQTESCLLKDKTSKKKFKKLLKNKRNEILELKDKVQQNFVSIMDNITLEQYELLTEKFFPKETSDFIKIQAQLFKKKNNNRKYSLEFKKQCLSLFLTGPRTYKNLQKIFCLPAVRDLQTLKY</sequence>
<evidence type="ECO:0000256" key="3">
    <source>
        <dbReference type="ARBA" id="ARBA00022833"/>
    </source>
</evidence>
<keyword evidence="3" id="KW-0862">Zinc</keyword>
<reference evidence="8" key="1">
    <citation type="submission" date="2021-01" db="UniProtKB">
        <authorList>
            <consortium name="EnsemblMetazoa"/>
        </authorList>
    </citation>
    <scope>IDENTIFICATION</scope>
</reference>
<dbReference type="GO" id="GO:0043565">
    <property type="term" value="F:sequence-specific DNA binding"/>
    <property type="evidence" value="ECO:0007669"/>
    <property type="project" value="InterPro"/>
</dbReference>
<protein>
    <recommendedName>
        <fullName evidence="7">THAP-type domain-containing protein</fullName>
    </recommendedName>
</protein>